<feature type="domain" description="Methyltransferase" evidence="2">
    <location>
        <begin position="53"/>
        <end position="148"/>
    </location>
</feature>
<evidence type="ECO:0000256" key="1">
    <source>
        <dbReference type="SAM" id="MobiDB-lite"/>
    </source>
</evidence>
<accession>A0A934SZA0</accession>
<protein>
    <submittedName>
        <fullName evidence="3">Class I SAM-dependent methyltransferase</fullName>
    </submittedName>
</protein>
<feature type="compositionally biased region" description="Basic and acidic residues" evidence="1">
    <location>
        <begin position="1"/>
        <end position="12"/>
    </location>
</feature>
<keyword evidence="4" id="KW-1185">Reference proteome</keyword>
<dbReference type="InterPro" id="IPR029063">
    <property type="entry name" value="SAM-dependent_MTases_sf"/>
</dbReference>
<proteinExistence type="predicted"/>
<evidence type="ECO:0000313" key="3">
    <source>
        <dbReference type="EMBL" id="MBK4738409.1"/>
    </source>
</evidence>
<evidence type="ECO:0000313" key="4">
    <source>
        <dbReference type="Proteomes" id="UP000622890"/>
    </source>
</evidence>
<dbReference type="Gene3D" id="3.40.50.150">
    <property type="entry name" value="Vaccinia Virus protein VP39"/>
    <property type="match status" value="1"/>
</dbReference>
<dbReference type="AlphaFoldDB" id="A0A934SZA0"/>
<dbReference type="SUPFAM" id="SSF53335">
    <property type="entry name" value="S-adenosyl-L-methionine-dependent methyltransferases"/>
    <property type="match status" value="1"/>
</dbReference>
<dbReference type="EMBL" id="JAEPBG010000020">
    <property type="protein sequence ID" value="MBK4738409.1"/>
    <property type="molecule type" value="Genomic_DNA"/>
</dbReference>
<dbReference type="RefSeq" id="WP_200597601.1">
    <property type="nucleotide sequence ID" value="NZ_JAEPBG010000020.1"/>
</dbReference>
<dbReference type="InterPro" id="IPR041698">
    <property type="entry name" value="Methyltransf_25"/>
</dbReference>
<name>A0A934SZA0_9BURK</name>
<reference evidence="3" key="1">
    <citation type="submission" date="2021-01" db="EMBL/GenBank/DDBJ databases">
        <title>Genome sequence of strain Noviherbaspirillum sp. DKR-6.</title>
        <authorList>
            <person name="Chaudhary D.K."/>
        </authorList>
    </citation>
    <scope>NUCLEOTIDE SEQUENCE</scope>
    <source>
        <strain evidence="3">DKR-6</strain>
    </source>
</reference>
<dbReference type="Proteomes" id="UP000622890">
    <property type="component" value="Unassembled WGS sequence"/>
</dbReference>
<gene>
    <name evidence="3" type="ORF">JJB74_27620</name>
</gene>
<dbReference type="Pfam" id="PF13649">
    <property type="entry name" value="Methyltransf_25"/>
    <property type="match status" value="1"/>
</dbReference>
<sequence>MSKSNENGDRPKVRGAGYGNDVATQRGDFLDGSAVRHIRSLIGRPDGGAVRALDAACAAGGQARRMARAGALVTAVDLLDHRQDILDADAGEDPMGIEFVQADLRQVDLYARLGTFDVIVAQRFIHYLPFAQAADVMRLFRSALNAEGKLYLSASGLRSELGRHYEGTSALATRYAPLWQPMADKHRIHGNVCLYEEADILALLDAGGMEAERIYTTPFGNIKTIARVRLA</sequence>
<dbReference type="GO" id="GO:0032259">
    <property type="term" value="P:methylation"/>
    <property type="evidence" value="ECO:0007669"/>
    <property type="project" value="UniProtKB-KW"/>
</dbReference>
<evidence type="ECO:0000259" key="2">
    <source>
        <dbReference type="Pfam" id="PF13649"/>
    </source>
</evidence>
<keyword evidence="3" id="KW-0489">Methyltransferase</keyword>
<feature type="region of interest" description="Disordered" evidence="1">
    <location>
        <begin position="1"/>
        <end position="20"/>
    </location>
</feature>
<keyword evidence="3" id="KW-0808">Transferase</keyword>
<dbReference type="GO" id="GO:0008168">
    <property type="term" value="F:methyltransferase activity"/>
    <property type="evidence" value="ECO:0007669"/>
    <property type="project" value="UniProtKB-KW"/>
</dbReference>
<comment type="caution">
    <text evidence="3">The sequence shown here is derived from an EMBL/GenBank/DDBJ whole genome shotgun (WGS) entry which is preliminary data.</text>
</comment>
<organism evidence="3 4">
    <name type="scientific">Noviherbaspirillum pedocola</name>
    <dbReference type="NCBI Taxonomy" id="2801341"/>
    <lineage>
        <taxon>Bacteria</taxon>
        <taxon>Pseudomonadati</taxon>
        <taxon>Pseudomonadota</taxon>
        <taxon>Betaproteobacteria</taxon>
        <taxon>Burkholderiales</taxon>
        <taxon>Oxalobacteraceae</taxon>
        <taxon>Noviherbaspirillum</taxon>
    </lineage>
</organism>
<dbReference type="CDD" id="cd02440">
    <property type="entry name" value="AdoMet_MTases"/>
    <property type="match status" value="1"/>
</dbReference>